<dbReference type="GO" id="GO:0003954">
    <property type="term" value="F:NADH dehydrogenase activity"/>
    <property type="evidence" value="ECO:0007669"/>
    <property type="project" value="RHEA"/>
</dbReference>
<dbReference type="PRINTS" id="PR00469">
    <property type="entry name" value="PNDRDTASEII"/>
</dbReference>
<dbReference type="InterPro" id="IPR023753">
    <property type="entry name" value="FAD/NAD-binding_dom"/>
</dbReference>
<dbReference type="GO" id="GO:0033108">
    <property type="term" value="P:mitochondrial respiratory chain complex assembly"/>
    <property type="evidence" value="ECO:0007669"/>
    <property type="project" value="TreeGrafter"/>
</dbReference>
<organism evidence="11 12">
    <name type="scientific">Rhodococcoides fascians</name>
    <name type="common">Rhodococcus fascians</name>
    <dbReference type="NCBI Taxonomy" id="1828"/>
    <lineage>
        <taxon>Bacteria</taxon>
        <taxon>Bacillati</taxon>
        <taxon>Actinomycetota</taxon>
        <taxon>Actinomycetes</taxon>
        <taxon>Mycobacteriales</taxon>
        <taxon>Nocardiaceae</taxon>
        <taxon>Rhodococcoides</taxon>
    </lineage>
</organism>
<evidence type="ECO:0000313" key="11">
    <source>
        <dbReference type="EMBL" id="AMY25938.1"/>
    </source>
</evidence>
<keyword evidence="6 11" id="KW-0560">Oxidoreductase</keyword>
<dbReference type="PRINTS" id="PR00368">
    <property type="entry name" value="FADPNR"/>
</dbReference>
<comment type="cofactor">
    <cofactor evidence="1">
        <name>FAD</name>
        <dbReference type="ChEBI" id="CHEBI:57692"/>
    </cofactor>
</comment>
<name>A0A143QT73_RHOFA</name>
<dbReference type="Proteomes" id="UP000076038">
    <property type="component" value="Chromosome"/>
</dbReference>
<sequence>MRYDYLIIGGGMVADSAARGIREQDATGSIGIFGADSDEPYTRPALSKKLWTDSEFGRDQVPLGTASDTGAEVHTGTRIASVDRSKQAVTTAAGENHEYGTLLLATGAAPTQIDLSPSPRVIYFRTFADYRMLRELTETAEHIAVVGGGYIGTEIAAALSQQGVKVTLVTSDDVVGSHMFPRSLAAGFDKGFSDHGVTVRRGTKVTSGAEASARVQLQLDDGSAVEADGVVFGLGVRPSTDLAEAAGLEVDNGIVVDEFLRTADEHIYAAGDVANYPDAILGRRRIEHVDNATEMGKAAGRNMAGAGAAYTYTPYFYSDVYDDGYQAIGTVATSLNTVEDWKTIGKEGVVYYLDDDAVVRGVLMWNVWEGLDEARTLLAEKKPHTEETLKGLI</sequence>
<evidence type="ECO:0000256" key="7">
    <source>
        <dbReference type="ARBA" id="ARBA00023027"/>
    </source>
</evidence>
<dbReference type="InterPro" id="IPR036188">
    <property type="entry name" value="FAD/NAD-bd_sf"/>
</dbReference>
<dbReference type="Pfam" id="PF14721">
    <property type="entry name" value="AIF_C"/>
    <property type="match status" value="1"/>
</dbReference>
<feature type="domain" description="FAD/NAD(P)-binding" evidence="9">
    <location>
        <begin position="3"/>
        <end position="296"/>
    </location>
</feature>
<keyword evidence="5" id="KW-0809">Transit peptide</keyword>
<keyword evidence="2" id="KW-0285">Flavoprotein</keyword>
<dbReference type="PATRIC" id="fig|1653479.3.peg.4728"/>
<dbReference type="GO" id="GO:0012501">
    <property type="term" value="P:programmed cell death"/>
    <property type="evidence" value="ECO:0007669"/>
    <property type="project" value="TreeGrafter"/>
</dbReference>
<evidence type="ECO:0000256" key="1">
    <source>
        <dbReference type="ARBA" id="ARBA00001974"/>
    </source>
</evidence>
<evidence type="ECO:0000256" key="6">
    <source>
        <dbReference type="ARBA" id="ARBA00023002"/>
    </source>
</evidence>
<dbReference type="InterPro" id="IPR016156">
    <property type="entry name" value="FAD/NAD-linked_Rdtase_dimer_sf"/>
</dbReference>
<dbReference type="Pfam" id="PF07992">
    <property type="entry name" value="Pyr_redox_2"/>
    <property type="match status" value="1"/>
</dbReference>
<dbReference type="SUPFAM" id="SSF55424">
    <property type="entry name" value="FAD/NAD-linked reductases, dimerisation (C-terminal) domain"/>
    <property type="match status" value="1"/>
</dbReference>
<protein>
    <submittedName>
        <fullName evidence="11">Rhodocoxin reductase</fullName>
        <ecNumber evidence="11">1.18.1.-</ecNumber>
    </submittedName>
</protein>
<keyword evidence="12" id="KW-1185">Reference proteome</keyword>
<evidence type="ECO:0000259" key="9">
    <source>
        <dbReference type="Pfam" id="PF07992"/>
    </source>
</evidence>
<comment type="catalytic activity">
    <reaction evidence="8">
        <text>A + NADH + H(+) = AH2 + NAD(+)</text>
        <dbReference type="Rhea" id="RHEA:11356"/>
        <dbReference type="ChEBI" id="CHEBI:13193"/>
        <dbReference type="ChEBI" id="CHEBI:15378"/>
        <dbReference type="ChEBI" id="CHEBI:17499"/>
        <dbReference type="ChEBI" id="CHEBI:57540"/>
        <dbReference type="ChEBI" id="CHEBI:57945"/>
    </reaction>
</comment>
<dbReference type="SMART" id="SM01353">
    <property type="entry name" value="AIF_C"/>
    <property type="match status" value="1"/>
</dbReference>
<evidence type="ECO:0000256" key="4">
    <source>
        <dbReference type="ARBA" id="ARBA00022827"/>
    </source>
</evidence>
<keyword evidence="7" id="KW-0520">NAD</keyword>
<dbReference type="GO" id="GO:0016174">
    <property type="term" value="F:NAD(P)H oxidase H2O2-forming activity"/>
    <property type="evidence" value="ECO:0007669"/>
    <property type="project" value="TreeGrafter"/>
</dbReference>
<dbReference type="EC" id="1.18.1.-" evidence="11"/>
<dbReference type="InterPro" id="IPR029324">
    <property type="entry name" value="AIF_C"/>
</dbReference>
<dbReference type="Gene3D" id="3.30.390.30">
    <property type="match status" value="1"/>
</dbReference>
<keyword evidence="4" id="KW-0274">FAD</keyword>
<evidence type="ECO:0000259" key="10">
    <source>
        <dbReference type="Pfam" id="PF14721"/>
    </source>
</evidence>
<dbReference type="InterPro" id="IPR050446">
    <property type="entry name" value="FAD-oxidoreductase/Apoptosis"/>
</dbReference>
<dbReference type="SUPFAM" id="SSF51905">
    <property type="entry name" value="FAD/NAD(P)-binding domain"/>
    <property type="match status" value="1"/>
</dbReference>
<accession>A0A143QT73</accession>
<reference evidence="11 12" key="1">
    <citation type="journal article" date="2016" name="Genome Announc.">
        <title>Complete Genome and Plasmid Sequences for Rhodococcus fascians D188 and Draft Sequences for Rhodococcus Isolates PBTS 1 and PBTS 2.</title>
        <authorList>
            <person name="Stamler R.A."/>
            <person name="Vereecke D."/>
            <person name="Zhang Y."/>
            <person name="Schilkey F."/>
            <person name="Devitt N."/>
            <person name="Randall J.J."/>
        </authorList>
    </citation>
    <scope>NUCLEOTIDE SEQUENCE [LARGE SCALE GENOMIC DNA]</scope>
    <source>
        <strain evidence="11 12">PBTS2</strain>
    </source>
</reference>
<evidence type="ECO:0000256" key="5">
    <source>
        <dbReference type="ARBA" id="ARBA00022946"/>
    </source>
</evidence>
<dbReference type="GO" id="GO:0005737">
    <property type="term" value="C:cytoplasm"/>
    <property type="evidence" value="ECO:0007669"/>
    <property type="project" value="TreeGrafter"/>
</dbReference>
<keyword evidence="3" id="KW-0053">Apoptosis</keyword>
<dbReference type="KEGG" id="rhs:A3Q41_04674"/>
<proteinExistence type="predicted"/>
<evidence type="ECO:0000313" key="12">
    <source>
        <dbReference type="Proteomes" id="UP000076038"/>
    </source>
</evidence>
<dbReference type="RefSeq" id="WP_048319947.1">
    <property type="nucleotide sequence ID" value="NZ_CP015220.1"/>
</dbReference>
<dbReference type="AlphaFoldDB" id="A0A143QT73"/>
<evidence type="ECO:0000256" key="8">
    <source>
        <dbReference type="ARBA" id="ARBA00047786"/>
    </source>
</evidence>
<reference evidence="12" key="2">
    <citation type="submission" date="2016-04" db="EMBL/GenBank/DDBJ databases">
        <title>Complete Genome and Plasmid Sequences for Rhodococcus fascians D188 and Draft Sequences for Rhodococcus spp. Isolates PBTS 1 and PBTS 2.</title>
        <authorList>
            <person name="Stamer R."/>
            <person name="Vereecke D."/>
            <person name="Zhang Y."/>
            <person name="Schilkey F."/>
            <person name="Devitt N."/>
            <person name="Randall J."/>
        </authorList>
    </citation>
    <scope>NUCLEOTIDE SEQUENCE [LARGE SCALE GENOMIC DNA]</scope>
    <source>
        <strain evidence="12">PBTS2</strain>
    </source>
</reference>
<dbReference type="OrthoDB" id="4213189at2"/>
<dbReference type="EMBL" id="CP015220">
    <property type="protein sequence ID" value="AMY25938.1"/>
    <property type="molecule type" value="Genomic_DNA"/>
</dbReference>
<dbReference type="Gene3D" id="3.50.50.60">
    <property type="entry name" value="FAD/NAD(P)-binding domain"/>
    <property type="match status" value="2"/>
</dbReference>
<dbReference type="GO" id="GO:0071949">
    <property type="term" value="F:FAD binding"/>
    <property type="evidence" value="ECO:0007669"/>
    <property type="project" value="TreeGrafter"/>
</dbReference>
<dbReference type="GO" id="GO:0046983">
    <property type="term" value="F:protein dimerization activity"/>
    <property type="evidence" value="ECO:0007669"/>
    <property type="project" value="InterPro"/>
</dbReference>
<dbReference type="PANTHER" id="PTHR43557:SF4">
    <property type="entry name" value="APOPTOSIS-INDUCING FACTOR 1, MITOCHONDRIAL"/>
    <property type="match status" value="1"/>
</dbReference>
<gene>
    <name evidence="11" type="primary">thcD_2</name>
    <name evidence="11" type="ORF">A3Q41_04674</name>
</gene>
<evidence type="ECO:0000256" key="3">
    <source>
        <dbReference type="ARBA" id="ARBA00022703"/>
    </source>
</evidence>
<evidence type="ECO:0000256" key="2">
    <source>
        <dbReference type="ARBA" id="ARBA00022630"/>
    </source>
</evidence>
<dbReference type="PANTHER" id="PTHR43557">
    <property type="entry name" value="APOPTOSIS-INDUCING FACTOR 1"/>
    <property type="match status" value="1"/>
</dbReference>
<feature type="domain" description="Mitochondrial apoptosis-inducing factor C-terminal" evidence="10">
    <location>
        <begin position="299"/>
        <end position="341"/>
    </location>
</feature>